<dbReference type="Proteomes" id="UP000039865">
    <property type="component" value="Unassembled WGS sequence"/>
</dbReference>
<evidence type="ECO:0008006" key="3">
    <source>
        <dbReference type="Google" id="ProtNLM"/>
    </source>
</evidence>
<dbReference type="AlphaFoldDB" id="A0A078B849"/>
<dbReference type="OrthoDB" id="10619842at2759"/>
<reference evidence="1 2" key="1">
    <citation type="submission" date="2014-06" db="EMBL/GenBank/DDBJ databases">
        <authorList>
            <person name="Swart Estienne"/>
        </authorList>
    </citation>
    <scope>NUCLEOTIDE SEQUENCE [LARGE SCALE GENOMIC DNA]</scope>
    <source>
        <strain evidence="1 2">130c</strain>
    </source>
</reference>
<dbReference type="EMBL" id="CCKQ01018411">
    <property type="protein sequence ID" value="CDW90371.1"/>
    <property type="molecule type" value="Genomic_DNA"/>
</dbReference>
<accession>A0A078B849</accession>
<dbReference type="InParanoid" id="A0A078B849"/>
<organism evidence="1 2">
    <name type="scientific">Stylonychia lemnae</name>
    <name type="common">Ciliate</name>
    <dbReference type="NCBI Taxonomy" id="5949"/>
    <lineage>
        <taxon>Eukaryota</taxon>
        <taxon>Sar</taxon>
        <taxon>Alveolata</taxon>
        <taxon>Ciliophora</taxon>
        <taxon>Intramacronucleata</taxon>
        <taxon>Spirotrichea</taxon>
        <taxon>Stichotrichia</taxon>
        <taxon>Sporadotrichida</taxon>
        <taxon>Oxytrichidae</taxon>
        <taxon>Stylonychinae</taxon>
        <taxon>Stylonychia</taxon>
    </lineage>
</organism>
<protein>
    <recommendedName>
        <fullName evidence="3">N-formylglutamate amidohydrolase</fullName>
    </recommendedName>
</protein>
<name>A0A078B849_STYLE</name>
<dbReference type="SUPFAM" id="SSF53187">
    <property type="entry name" value="Zn-dependent exopeptidases"/>
    <property type="match status" value="1"/>
</dbReference>
<keyword evidence="2" id="KW-1185">Reference proteome</keyword>
<evidence type="ECO:0000313" key="2">
    <source>
        <dbReference type="Proteomes" id="UP000039865"/>
    </source>
</evidence>
<proteinExistence type="predicted"/>
<sequence length="299" mass="34841">MKNFFKEISKASKQQSKLLSYSEKQLSLMRDLRQSNYFRALTGKEQEAISIQDNRDLSNSNPNNNVIIVSEHSSNDVKYSKILDEEEPFLRSHEATDVGVFDLTSSISEMSKTLAVCSNFSKLIIDPAQPILSQRLVREYYREEEQSGVKIPISINHQGYRLFDRLETYYLEYHKILLDVLEFIQPNIVLNIHTHDPDLSQTDLDALIYTPEDDSKFTNEIIQSLEKLNLKTLIKKKLRQNDHQFCSPVLFENLIYYYQDKTLDGCYISLNSNKLLFEKDFRDGICDSISEVIRKQSKL</sequence>
<evidence type="ECO:0000313" key="1">
    <source>
        <dbReference type="EMBL" id="CDW90371.1"/>
    </source>
</evidence>
<gene>
    <name evidence="1" type="primary">Contig9313.g471</name>
    <name evidence="1" type="ORF">STYLEM_19514</name>
</gene>
<dbReference type="Gene3D" id="3.40.630.40">
    <property type="entry name" value="Zn-dependent exopeptidases"/>
    <property type="match status" value="1"/>
</dbReference>